<name>A0ABT9UXP1_9FIRM</name>
<dbReference type="InterPro" id="IPR003188">
    <property type="entry name" value="PTS_IIA_lac/cel"/>
</dbReference>
<keyword evidence="4" id="KW-0598">Phosphotransferase system</keyword>
<organism evidence="6 7">
    <name type="scientific">Eubacterium multiforme</name>
    <dbReference type="NCBI Taxonomy" id="83339"/>
    <lineage>
        <taxon>Bacteria</taxon>
        <taxon>Bacillati</taxon>
        <taxon>Bacillota</taxon>
        <taxon>Clostridia</taxon>
        <taxon>Eubacteriales</taxon>
        <taxon>Eubacteriaceae</taxon>
        <taxon>Eubacterium</taxon>
    </lineage>
</organism>
<dbReference type="EMBL" id="JAUSUF010000017">
    <property type="protein sequence ID" value="MDQ0151082.1"/>
    <property type="molecule type" value="Genomic_DNA"/>
</dbReference>
<dbReference type="PANTHER" id="PTHR34382:SF7">
    <property type="entry name" value="PTS SYSTEM N,N'-DIACETYLCHITOBIOSE-SPECIFIC EIIA COMPONENT"/>
    <property type="match status" value="1"/>
</dbReference>
<keyword evidence="7" id="KW-1185">Reference proteome</keyword>
<dbReference type="Gene3D" id="1.20.58.80">
    <property type="entry name" value="Phosphotransferase system, lactose/cellobiose-type IIA subunit"/>
    <property type="match status" value="1"/>
</dbReference>
<evidence type="ECO:0000313" key="6">
    <source>
        <dbReference type="EMBL" id="MDQ0151082.1"/>
    </source>
</evidence>
<feature type="modified residue" description="Phosphohistidine; by HPr" evidence="5">
    <location>
        <position position="75"/>
    </location>
</feature>
<dbReference type="PANTHER" id="PTHR34382">
    <property type="entry name" value="PTS SYSTEM N,N'-DIACETYLCHITOBIOSE-SPECIFIC EIIA COMPONENT"/>
    <property type="match status" value="1"/>
</dbReference>
<dbReference type="CDD" id="cd00215">
    <property type="entry name" value="PTS_IIA_lac"/>
    <property type="match status" value="1"/>
</dbReference>
<protein>
    <submittedName>
        <fullName evidence="6">Cellobiose-specific phosphotransferase system component IIA</fullName>
    </submittedName>
</protein>
<evidence type="ECO:0000256" key="1">
    <source>
        <dbReference type="ARBA" id="ARBA00022448"/>
    </source>
</evidence>
<gene>
    <name evidence="6" type="ORF">J2S18_003058</name>
</gene>
<evidence type="ECO:0000256" key="2">
    <source>
        <dbReference type="ARBA" id="ARBA00022597"/>
    </source>
</evidence>
<dbReference type="InterPro" id="IPR036542">
    <property type="entry name" value="PTS_IIA_lac/cel_sf"/>
</dbReference>
<comment type="caution">
    <text evidence="6">The sequence shown here is derived from an EMBL/GenBank/DDBJ whole genome shotgun (WGS) entry which is preliminary data.</text>
</comment>
<keyword evidence="2" id="KW-0762">Sugar transport</keyword>
<proteinExistence type="predicted"/>
<dbReference type="RefSeq" id="WP_307488045.1">
    <property type="nucleotide sequence ID" value="NZ_JAUSUF010000017.1"/>
</dbReference>
<keyword evidence="1" id="KW-0813">Transport</keyword>
<dbReference type="Pfam" id="PF02255">
    <property type="entry name" value="PTS_IIA"/>
    <property type="match status" value="1"/>
</dbReference>
<evidence type="ECO:0000313" key="7">
    <source>
        <dbReference type="Proteomes" id="UP001228504"/>
    </source>
</evidence>
<accession>A0ABT9UXP1</accession>
<dbReference type="SUPFAM" id="SSF46973">
    <property type="entry name" value="Enzyme IIa from lactose specific PTS, IIa-lac"/>
    <property type="match status" value="1"/>
</dbReference>
<sequence>MNIEEISFGIISYAGDALGSMREAIRCAREKNFENAENLMKEANNSLKEAHDIHTKILMEEANGNKTEYSILLSHAQDTMMNAMTFQAIAEEFITMYKEK</sequence>
<evidence type="ECO:0000256" key="5">
    <source>
        <dbReference type="PROSITE-ProRule" id="PRU00418"/>
    </source>
</evidence>
<dbReference type="PIRSF" id="PIRSF000699">
    <property type="entry name" value="PTS_IILac_III"/>
    <property type="match status" value="1"/>
</dbReference>
<keyword evidence="3" id="KW-0808">Transferase</keyword>
<dbReference type="Proteomes" id="UP001228504">
    <property type="component" value="Unassembled WGS sequence"/>
</dbReference>
<reference evidence="6 7" key="1">
    <citation type="submission" date="2023-07" db="EMBL/GenBank/DDBJ databases">
        <title>Genomic Encyclopedia of Type Strains, Phase IV (KMG-IV): sequencing the most valuable type-strain genomes for metagenomic binning, comparative biology and taxonomic classification.</title>
        <authorList>
            <person name="Goeker M."/>
        </authorList>
    </citation>
    <scope>NUCLEOTIDE SEQUENCE [LARGE SCALE GENOMIC DNA]</scope>
    <source>
        <strain evidence="6 7">DSM 20694</strain>
    </source>
</reference>
<dbReference type="PROSITE" id="PS51095">
    <property type="entry name" value="PTS_EIIA_TYPE_3"/>
    <property type="match status" value="1"/>
</dbReference>
<evidence type="ECO:0000256" key="4">
    <source>
        <dbReference type="ARBA" id="ARBA00022683"/>
    </source>
</evidence>
<evidence type="ECO:0000256" key="3">
    <source>
        <dbReference type="ARBA" id="ARBA00022679"/>
    </source>
</evidence>